<dbReference type="PANTHER" id="PTHR43724">
    <property type="entry name" value="PYRUVATE SYNTHASE SUBUNIT PORD"/>
    <property type="match status" value="1"/>
</dbReference>
<accession>D5EFV0</accession>
<evidence type="ECO:0000256" key="6">
    <source>
        <dbReference type="ARBA" id="ARBA00023014"/>
    </source>
</evidence>
<protein>
    <submittedName>
        <fullName evidence="8">Pyruvate ferredoxin/flavodoxin oxidoreductase, delta subunit</fullName>
    </submittedName>
</protein>
<keyword evidence="5" id="KW-0408">Iron</keyword>
<evidence type="ECO:0000256" key="2">
    <source>
        <dbReference type="ARBA" id="ARBA00022485"/>
    </source>
</evidence>
<evidence type="ECO:0000256" key="4">
    <source>
        <dbReference type="ARBA" id="ARBA00022737"/>
    </source>
</evidence>
<dbReference type="STRING" id="572547.Amico_1314"/>
<dbReference type="InterPro" id="IPR017896">
    <property type="entry name" value="4Fe4S_Fe-S-bd"/>
</dbReference>
<evidence type="ECO:0000313" key="9">
    <source>
        <dbReference type="Proteomes" id="UP000002366"/>
    </source>
</evidence>
<evidence type="ECO:0000259" key="7">
    <source>
        <dbReference type="PROSITE" id="PS51379"/>
    </source>
</evidence>
<dbReference type="HOGENOM" id="CLU_139698_1_1_0"/>
<dbReference type="Proteomes" id="UP000002366">
    <property type="component" value="Chromosome"/>
</dbReference>
<dbReference type="Gene3D" id="3.30.70.20">
    <property type="match status" value="1"/>
</dbReference>
<comment type="cofactor">
    <cofactor evidence="1">
        <name>[4Fe-4S] cluster</name>
        <dbReference type="ChEBI" id="CHEBI:49883"/>
    </cofactor>
</comment>
<name>D5EFV0_AMICL</name>
<keyword evidence="6" id="KW-0411">Iron-sulfur</keyword>
<keyword evidence="8" id="KW-0670">Pyruvate</keyword>
<evidence type="ECO:0000256" key="3">
    <source>
        <dbReference type="ARBA" id="ARBA00022723"/>
    </source>
</evidence>
<dbReference type="Pfam" id="PF14697">
    <property type="entry name" value="Fer4_21"/>
    <property type="match status" value="1"/>
</dbReference>
<dbReference type="eggNOG" id="COG1144">
    <property type="taxonomic scope" value="Bacteria"/>
</dbReference>
<dbReference type="EMBL" id="CP001997">
    <property type="protein sequence ID" value="ADE57432.1"/>
    <property type="molecule type" value="Genomic_DNA"/>
</dbReference>
<dbReference type="RefSeq" id="WP_013048695.1">
    <property type="nucleotide sequence ID" value="NC_014011.1"/>
</dbReference>
<evidence type="ECO:0000256" key="5">
    <source>
        <dbReference type="ARBA" id="ARBA00023004"/>
    </source>
</evidence>
<feature type="domain" description="4Fe-4S ferredoxin-type" evidence="7">
    <location>
        <begin position="44"/>
        <end position="73"/>
    </location>
</feature>
<keyword evidence="4" id="KW-0677">Repeat</keyword>
<feature type="domain" description="4Fe-4S ferredoxin-type" evidence="7">
    <location>
        <begin position="74"/>
        <end position="104"/>
    </location>
</feature>
<dbReference type="PANTHER" id="PTHR43724:SF1">
    <property type="entry name" value="PYRUVATE SYNTHASE SUBUNIT PORD"/>
    <property type="match status" value="1"/>
</dbReference>
<sequence>MSGCKNWKEMKDVGKPKKWQDVPMGGIAYGASAENVETGQWRSIRPVWNEDECISCMLCWVQCPDRSITTDENGKVTGVDYFYCKGCGICAQVCPKKAIEMRPEAEFA</sequence>
<evidence type="ECO:0000313" key="8">
    <source>
        <dbReference type="EMBL" id="ADE57432.1"/>
    </source>
</evidence>
<keyword evidence="2" id="KW-0004">4Fe-4S</keyword>
<keyword evidence="3" id="KW-0479">Metal-binding</keyword>
<dbReference type="AlphaFoldDB" id="D5EFV0"/>
<dbReference type="PROSITE" id="PS51379">
    <property type="entry name" value="4FE4S_FER_2"/>
    <property type="match status" value="2"/>
</dbReference>
<organism evidence="8 9">
    <name type="scientific">Aminobacterium colombiense (strain DSM 12261 / ALA-1)</name>
    <dbReference type="NCBI Taxonomy" id="572547"/>
    <lineage>
        <taxon>Bacteria</taxon>
        <taxon>Thermotogati</taxon>
        <taxon>Synergistota</taxon>
        <taxon>Synergistia</taxon>
        <taxon>Synergistales</taxon>
        <taxon>Aminobacteriaceae</taxon>
        <taxon>Aminobacterium</taxon>
    </lineage>
</organism>
<dbReference type="GO" id="GO:0051539">
    <property type="term" value="F:4 iron, 4 sulfur cluster binding"/>
    <property type="evidence" value="ECO:0007669"/>
    <property type="project" value="UniProtKB-KW"/>
</dbReference>
<evidence type="ECO:0000256" key="1">
    <source>
        <dbReference type="ARBA" id="ARBA00001966"/>
    </source>
</evidence>
<dbReference type="SUPFAM" id="SSF54862">
    <property type="entry name" value="4Fe-4S ferredoxins"/>
    <property type="match status" value="1"/>
</dbReference>
<dbReference type="PROSITE" id="PS00198">
    <property type="entry name" value="4FE4S_FER_1"/>
    <property type="match status" value="1"/>
</dbReference>
<dbReference type="GO" id="GO:0046872">
    <property type="term" value="F:metal ion binding"/>
    <property type="evidence" value="ECO:0007669"/>
    <property type="project" value="UniProtKB-KW"/>
</dbReference>
<dbReference type="KEGG" id="aco:Amico_1314"/>
<keyword evidence="9" id="KW-1185">Reference proteome</keyword>
<gene>
    <name evidence="8" type="ordered locus">Amico_1314</name>
</gene>
<dbReference type="GO" id="GO:0016625">
    <property type="term" value="F:oxidoreductase activity, acting on the aldehyde or oxo group of donors, iron-sulfur protein as acceptor"/>
    <property type="evidence" value="ECO:0007669"/>
    <property type="project" value="InterPro"/>
</dbReference>
<dbReference type="NCBIfam" id="TIGR02179">
    <property type="entry name" value="PorD_KorD"/>
    <property type="match status" value="1"/>
</dbReference>
<reference evidence="8 9" key="1">
    <citation type="journal article" date="2010" name="Stand. Genomic Sci.">
        <title>Complete genome sequence of Aminobacterium colombiense type strain (ALA-1).</title>
        <authorList>
            <person name="Chertkov O."/>
            <person name="Sikorski J."/>
            <person name="Brambilla E."/>
            <person name="Lapidus A."/>
            <person name="Copeland A."/>
            <person name="Glavina Del Rio T."/>
            <person name="Nolan M."/>
            <person name="Lucas S."/>
            <person name="Tice H."/>
            <person name="Cheng J.F."/>
            <person name="Han C."/>
            <person name="Detter J.C."/>
            <person name="Bruce D."/>
            <person name="Tapia R."/>
            <person name="Goodwin L."/>
            <person name="Pitluck S."/>
            <person name="Liolios K."/>
            <person name="Ivanova N."/>
            <person name="Mavromatis K."/>
            <person name="Ovchinnikova G."/>
            <person name="Pati A."/>
            <person name="Chen A."/>
            <person name="Palaniappan K."/>
            <person name="Land M."/>
            <person name="Hauser L."/>
            <person name="Chang Y.J."/>
            <person name="Jeffries C.D."/>
            <person name="Spring S."/>
            <person name="Rohde M."/>
            <person name="Goker M."/>
            <person name="Bristow J."/>
            <person name="Eisen J.A."/>
            <person name="Markowitz V."/>
            <person name="Hugenholtz P."/>
            <person name="Kyrpides N.C."/>
            <person name="Klenk H.P."/>
        </authorList>
    </citation>
    <scope>NUCLEOTIDE SEQUENCE [LARGE SCALE GENOMIC DNA]</scope>
    <source>
        <strain evidence="9">DSM 12261 / ALA-1</strain>
    </source>
</reference>
<dbReference type="InterPro" id="IPR011898">
    <property type="entry name" value="PorD_KorD"/>
</dbReference>
<proteinExistence type="predicted"/>
<dbReference type="InterPro" id="IPR017900">
    <property type="entry name" value="4Fe4S_Fe_S_CS"/>
</dbReference>